<dbReference type="GO" id="GO:0005737">
    <property type="term" value="C:cytoplasm"/>
    <property type="evidence" value="ECO:0007669"/>
    <property type="project" value="InterPro"/>
</dbReference>
<dbReference type="InterPro" id="IPR036695">
    <property type="entry name" value="Arg-tRNA-synth_N_sf"/>
</dbReference>
<dbReference type="InterPro" id="IPR001412">
    <property type="entry name" value="aa-tRNA-synth_I_CS"/>
</dbReference>
<dbReference type="AlphaFoldDB" id="A0A7S3NN71"/>
<dbReference type="PRINTS" id="PR01038">
    <property type="entry name" value="TRNASYNTHARG"/>
</dbReference>
<dbReference type="Gene3D" id="3.40.50.620">
    <property type="entry name" value="HUPs"/>
    <property type="match status" value="1"/>
</dbReference>
<proteinExistence type="inferred from homology"/>
<keyword evidence="4 10" id="KW-0547">Nucleotide-binding</keyword>
<comment type="similarity">
    <text evidence="1 10">Belongs to the class-I aminoacyl-tRNA synthetase family.</text>
</comment>
<evidence type="ECO:0000256" key="3">
    <source>
        <dbReference type="ARBA" id="ARBA00022598"/>
    </source>
</evidence>
<feature type="domain" description="DALR anticodon binding" evidence="11">
    <location>
        <begin position="682"/>
        <end position="805"/>
    </location>
</feature>
<dbReference type="InterPro" id="IPR035684">
    <property type="entry name" value="ArgRS_core"/>
</dbReference>
<evidence type="ECO:0000256" key="5">
    <source>
        <dbReference type="ARBA" id="ARBA00022840"/>
    </source>
</evidence>
<evidence type="ECO:0000256" key="7">
    <source>
        <dbReference type="ARBA" id="ARBA00023146"/>
    </source>
</evidence>
<dbReference type="SUPFAM" id="SSF47323">
    <property type="entry name" value="Anticodon-binding domain of a subclass of class I aminoacyl-tRNA synthetases"/>
    <property type="match status" value="1"/>
</dbReference>
<dbReference type="Pfam" id="PF05746">
    <property type="entry name" value="DALR_1"/>
    <property type="match status" value="1"/>
</dbReference>
<dbReference type="CDD" id="cd00671">
    <property type="entry name" value="ArgRS_core"/>
    <property type="match status" value="1"/>
</dbReference>
<sequence>MSEIYAVDTNLWSENALEEVVATAQICGKTLKVGLPPNGMKEAPWKPNDGCVVATSSRFVCGAIHACRLLAYTNGIEVDDESLEWLDAELIPALRNLENVFNGPQNIKIAPSVVPGLDDAFSVILTAMIPAPESIEQSQARIAVAKLLQVAEKMIAKKERCIFTALAGIECRQALKAFPVGTFPKLESNVQIIDTSALKVLGRKAVGQEPENGQLISSYIEQIIEIAIETAFPGLHWPDAKVMRCVNEKFGDFQCNAPMSIFKAIKGKSKSIASPHGVGEAIAQAIPKNNIIASVTVAPTGFVNMFLRDNFLAAEITKLSTFMTVVPPDVQRAFGGIKKVLVDFSSPNIAKEMHVGHLRSTIIGDTISRVLEFCGHDVLRVNHVGDWGTQFGMLIKHLAEQYPDFERNPPDLTDLTAFYKAAKARFDQDATFADDARATVVKLQAGDDQCRRVWQLLCDISRKEFDKVYARLDIQLEEFGESFYNAMIPNAIQLLENSALVSYDQGAAIVHLEGHSYPLIVRKKDGGFGYDSTDMAALHYRLFDLERDWLVYVTDLGQAEHFHMCFEAATNAGWVQKDKHKLRHVGFGVVQGDDGKRFKTRSGDTVRLVDLLDAAVDRMRESLLERVKAGKCPLSSDEVQQAAAIIGYGAVKYFDLHQHPETNYIFSYDKMLSTSGNTAVYLLFAYARLASIIRKAKDEHHTDIVATLLNNQQPTPLNLQHAKERALAFELTQFSDVVVTVATDYIPARLCDYLYKLATKLTEFVTECKVLGDPRQYHRLLLCHATGIIMRQCFALLGIKPLDRI</sequence>
<dbReference type="SUPFAM" id="SSF52374">
    <property type="entry name" value="Nucleotidylyl transferase"/>
    <property type="match status" value="1"/>
</dbReference>
<dbReference type="InterPro" id="IPR001278">
    <property type="entry name" value="Arg-tRNA-ligase"/>
</dbReference>
<dbReference type="SMART" id="SM01016">
    <property type="entry name" value="Arg_tRNA_synt_N"/>
    <property type="match status" value="1"/>
</dbReference>
<dbReference type="PANTHER" id="PTHR11956">
    <property type="entry name" value="ARGINYL-TRNA SYNTHETASE"/>
    <property type="match status" value="1"/>
</dbReference>
<evidence type="ECO:0000256" key="6">
    <source>
        <dbReference type="ARBA" id="ARBA00022917"/>
    </source>
</evidence>
<dbReference type="Gene3D" id="1.10.730.10">
    <property type="entry name" value="Isoleucyl-tRNA Synthetase, Domain 1"/>
    <property type="match status" value="1"/>
</dbReference>
<dbReference type="InterPro" id="IPR008909">
    <property type="entry name" value="DALR_anticod-bd"/>
</dbReference>
<dbReference type="InterPro" id="IPR014729">
    <property type="entry name" value="Rossmann-like_a/b/a_fold"/>
</dbReference>
<keyword evidence="3 10" id="KW-0436">Ligase</keyword>
<dbReference type="InterPro" id="IPR009080">
    <property type="entry name" value="tRNAsynth_Ia_anticodon-bd"/>
</dbReference>
<dbReference type="EC" id="6.1.1.19" evidence="2"/>
<evidence type="ECO:0000256" key="10">
    <source>
        <dbReference type="RuleBase" id="RU363038"/>
    </source>
</evidence>
<keyword evidence="5 10" id="KW-0067">ATP-binding</keyword>
<dbReference type="NCBIfam" id="TIGR00456">
    <property type="entry name" value="argS"/>
    <property type="match status" value="1"/>
</dbReference>
<evidence type="ECO:0000259" key="12">
    <source>
        <dbReference type="SMART" id="SM01016"/>
    </source>
</evidence>
<dbReference type="GO" id="GO:0006420">
    <property type="term" value="P:arginyl-tRNA aminoacylation"/>
    <property type="evidence" value="ECO:0007669"/>
    <property type="project" value="InterPro"/>
</dbReference>
<dbReference type="EMBL" id="HBIJ01018801">
    <property type="protein sequence ID" value="CAE0371595.1"/>
    <property type="molecule type" value="Transcribed_RNA"/>
</dbReference>
<protein>
    <recommendedName>
        <fullName evidence="2">arginine--tRNA ligase</fullName>
        <ecNumber evidence="2">6.1.1.19</ecNumber>
    </recommendedName>
    <alternativeName>
        <fullName evidence="8">Arginyl-tRNA synthetase</fullName>
    </alternativeName>
</protein>
<evidence type="ECO:0000256" key="4">
    <source>
        <dbReference type="ARBA" id="ARBA00022741"/>
    </source>
</evidence>
<dbReference type="Gene3D" id="3.30.1360.70">
    <property type="entry name" value="Arginyl tRNA synthetase N-terminal domain"/>
    <property type="match status" value="1"/>
</dbReference>
<evidence type="ECO:0000259" key="11">
    <source>
        <dbReference type="SMART" id="SM00836"/>
    </source>
</evidence>
<dbReference type="HAMAP" id="MF_00123">
    <property type="entry name" value="Arg_tRNA_synth"/>
    <property type="match status" value="1"/>
</dbReference>
<dbReference type="SUPFAM" id="SSF55190">
    <property type="entry name" value="Arginyl-tRNA synthetase (ArgRS), N-terminal 'additional' domain"/>
    <property type="match status" value="1"/>
</dbReference>
<dbReference type="GO" id="GO:0005524">
    <property type="term" value="F:ATP binding"/>
    <property type="evidence" value="ECO:0007669"/>
    <property type="project" value="UniProtKB-KW"/>
</dbReference>
<dbReference type="FunFam" id="3.30.1360.70:FF:000002">
    <property type="entry name" value="arginine--tRNA ligase, cytoplasmic"/>
    <property type="match status" value="1"/>
</dbReference>
<accession>A0A7S3NN71</accession>
<dbReference type="FunFam" id="3.40.50.620:FF:000096">
    <property type="entry name" value="Arginine--tRNA ligase chloroplastic/mitochondrial"/>
    <property type="match status" value="1"/>
</dbReference>
<evidence type="ECO:0000256" key="2">
    <source>
        <dbReference type="ARBA" id="ARBA00012837"/>
    </source>
</evidence>
<name>A0A7S3NN71_9STRA</name>
<keyword evidence="7 10" id="KW-0030">Aminoacyl-tRNA synthetase</keyword>
<evidence type="ECO:0000256" key="9">
    <source>
        <dbReference type="ARBA" id="ARBA00049339"/>
    </source>
</evidence>
<organism evidence="13">
    <name type="scientific">Aureoumbra lagunensis</name>
    <dbReference type="NCBI Taxonomy" id="44058"/>
    <lineage>
        <taxon>Eukaryota</taxon>
        <taxon>Sar</taxon>
        <taxon>Stramenopiles</taxon>
        <taxon>Ochrophyta</taxon>
        <taxon>Pelagophyceae</taxon>
        <taxon>Pelagomonadales</taxon>
        <taxon>Aureoumbra</taxon>
    </lineage>
</organism>
<dbReference type="PROSITE" id="PS00178">
    <property type="entry name" value="AA_TRNA_LIGASE_I"/>
    <property type="match status" value="1"/>
</dbReference>
<dbReference type="Pfam" id="PF00750">
    <property type="entry name" value="tRNA-synt_1d"/>
    <property type="match status" value="1"/>
</dbReference>
<gene>
    <name evidence="13" type="ORF">ALAG00032_LOCUS12377</name>
</gene>
<dbReference type="SMART" id="SM00836">
    <property type="entry name" value="DALR_1"/>
    <property type="match status" value="1"/>
</dbReference>
<keyword evidence="6 10" id="KW-0648">Protein biosynthesis</keyword>
<dbReference type="Pfam" id="PF03485">
    <property type="entry name" value="Arg_tRNA_synt_N"/>
    <property type="match status" value="1"/>
</dbReference>
<reference evidence="13" key="1">
    <citation type="submission" date="2021-01" db="EMBL/GenBank/DDBJ databases">
        <authorList>
            <person name="Corre E."/>
            <person name="Pelletier E."/>
            <person name="Niang G."/>
            <person name="Scheremetjew M."/>
            <person name="Finn R."/>
            <person name="Kale V."/>
            <person name="Holt S."/>
            <person name="Cochrane G."/>
            <person name="Meng A."/>
            <person name="Brown T."/>
            <person name="Cohen L."/>
        </authorList>
    </citation>
    <scope>NUCLEOTIDE SEQUENCE</scope>
    <source>
        <strain evidence="13">CCMP1510</strain>
    </source>
</reference>
<evidence type="ECO:0000313" key="13">
    <source>
        <dbReference type="EMBL" id="CAE0371595.1"/>
    </source>
</evidence>
<evidence type="ECO:0000256" key="1">
    <source>
        <dbReference type="ARBA" id="ARBA00005594"/>
    </source>
</evidence>
<dbReference type="FunFam" id="1.10.730.10:FF:000006">
    <property type="entry name" value="Arginyl-tRNA synthetase 2, mitochondrial"/>
    <property type="match status" value="1"/>
</dbReference>
<dbReference type="InterPro" id="IPR005148">
    <property type="entry name" value="Arg-tRNA-synth_N"/>
</dbReference>
<feature type="domain" description="Arginyl tRNA synthetase N-terminal" evidence="12">
    <location>
        <begin position="214"/>
        <end position="307"/>
    </location>
</feature>
<dbReference type="GO" id="GO:0004814">
    <property type="term" value="F:arginine-tRNA ligase activity"/>
    <property type="evidence" value="ECO:0007669"/>
    <property type="project" value="UniProtKB-EC"/>
</dbReference>
<comment type="catalytic activity">
    <reaction evidence="9">
        <text>tRNA(Arg) + L-arginine + ATP = L-arginyl-tRNA(Arg) + AMP + diphosphate</text>
        <dbReference type="Rhea" id="RHEA:20301"/>
        <dbReference type="Rhea" id="RHEA-COMP:9658"/>
        <dbReference type="Rhea" id="RHEA-COMP:9673"/>
        <dbReference type="ChEBI" id="CHEBI:30616"/>
        <dbReference type="ChEBI" id="CHEBI:32682"/>
        <dbReference type="ChEBI" id="CHEBI:33019"/>
        <dbReference type="ChEBI" id="CHEBI:78442"/>
        <dbReference type="ChEBI" id="CHEBI:78513"/>
        <dbReference type="ChEBI" id="CHEBI:456215"/>
        <dbReference type="EC" id="6.1.1.19"/>
    </reaction>
</comment>
<dbReference type="PANTHER" id="PTHR11956:SF5">
    <property type="entry name" value="ARGININE--TRNA LIGASE, CYTOPLASMIC"/>
    <property type="match status" value="1"/>
</dbReference>
<evidence type="ECO:0000256" key="8">
    <source>
        <dbReference type="ARBA" id="ARBA00033033"/>
    </source>
</evidence>